<gene>
    <name evidence="2" type="ORF">NIG5292_00808</name>
</gene>
<keyword evidence="1" id="KW-0472">Membrane</keyword>
<dbReference type="Pfam" id="PF11666">
    <property type="entry name" value="DUF2933"/>
    <property type="match status" value="1"/>
</dbReference>
<accession>A0A0U1NJ82</accession>
<protein>
    <recommendedName>
        <fullName evidence="4">DUF2933 domain-containing protein</fullName>
    </recommendedName>
</protein>
<proteinExistence type="predicted"/>
<evidence type="ECO:0000313" key="3">
    <source>
        <dbReference type="Proteomes" id="UP000048949"/>
    </source>
</evidence>
<dbReference type="InterPro" id="IPR021682">
    <property type="entry name" value="DUF2933"/>
</dbReference>
<organism evidence="2 3">
    <name type="scientific">Nereida ignava</name>
    <dbReference type="NCBI Taxonomy" id="282199"/>
    <lineage>
        <taxon>Bacteria</taxon>
        <taxon>Pseudomonadati</taxon>
        <taxon>Pseudomonadota</taxon>
        <taxon>Alphaproteobacteria</taxon>
        <taxon>Rhodobacterales</taxon>
        <taxon>Roseobacteraceae</taxon>
        <taxon>Nereida</taxon>
    </lineage>
</organism>
<keyword evidence="3" id="KW-1185">Reference proteome</keyword>
<keyword evidence="1" id="KW-0812">Transmembrane</keyword>
<dbReference type="RefSeq" id="WP_048598215.1">
    <property type="nucleotide sequence ID" value="NZ_CVPC01000004.1"/>
</dbReference>
<keyword evidence="1" id="KW-1133">Transmembrane helix</keyword>
<reference evidence="2 3" key="1">
    <citation type="submission" date="2015-04" db="EMBL/GenBank/DDBJ databases">
        <authorList>
            <person name="Syromyatnikov M.Y."/>
            <person name="Popov V.N."/>
        </authorList>
    </citation>
    <scope>NUCLEOTIDE SEQUENCE [LARGE SCALE GENOMIC DNA]</scope>
    <source>
        <strain evidence="2 3">CECT 5292</strain>
    </source>
</reference>
<feature type="transmembrane region" description="Helical" evidence="1">
    <location>
        <begin position="47"/>
        <end position="68"/>
    </location>
</feature>
<evidence type="ECO:0008006" key="4">
    <source>
        <dbReference type="Google" id="ProtNLM"/>
    </source>
</evidence>
<dbReference type="EMBL" id="CVQV01000004">
    <property type="protein sequence ID" value="CRK74771.1"/>
    <property type="molecule type" value="Genomic_DNA"/>
</dbReference>
<name>A0A0U1NJ82_9RHOB</name>
<sequence>MRTESENNSREKSRSGPKTMHFAMMACCVIMAVPVVGFFLAGGTLGISGSSVMAFAPLVLCVGAHLVMHKMMGKSCHSNASEHDAEDIKVVAEDVVSTVPQVRRG</sequence>
<feature type="transmembrane region" description="Helical" evidence="1">
    <location>
        <begin position="21"/>
        <end position="41"/>
    </location>
</feature>
<dbReference type="STRING" id="282199.GCA_001049735_00808"/>
<evidence type="ECO:0000256" key="1">
    <source>
        <dbReference type="SAM" id="Phobius"/>
    </source>
</evidence>
<evidence type="ECO:0000313" key="2">
    <source>
        <dbReference type="EMBL" id="CRK74771.1"/>
    </source>
</evidence>
<dbReference type="AlphaFoldDB" id="A0A0U1NJ82"/>
<dbReference type="Proteomes" id="UP000048949">
    <property type="component" value="Unassembled WGS sequence"/>
</dbReference>
<dbReference type="OrthoDB" id="7850212at2"/>